<dbReference type="OrthoDB" id="9762614at2"/>
<dbReference type="Pfam" id="PF03190">
    <property type="entry name" value="Thioredox_DsbH"/>
    <property type="match status" value="1"/>
</dbReference>
<dbReference type="SUPFAM" id="SSF48208">
    <property type="entry name" value="Six-hairpin glycosidases"/>
    <property type="match status" value="1"/>
</dbReference>
<dbReference type="GO" id="GO:0005975">
    <property type="term" value="P:carbohydrate metabolic process"/>
    <property type="evidence" value="ECO:0007669"/>
    <property type="project" value="InterPro"/>
</dbReference>
<dbReference type="InterPro" id="IPR004879">
    <property type="entry name" value="Ssp411-like_TRX"/>
</dbReference>
<keyword evidence="3" id="KW-1185">Reference proteome</keyword>
<dbReference type="InterPro" id="IPR024705">
    <property type="entry name" value="Ssp411"/>
</dbReference>
<dbReference type="SUPFAM" id="SSF52833">
    <property type="entry name" value="Thioredoxin-like"/>
    <property type="match status" value="1"/>
</dbReference>
<dbReference type="InterPro" id="IPR008928">
    <property type="entry name" value="6-hairpin_glycosidase_sf"/>
</dbReference>
<evidence type="ECO:0000313" key="2">
    <source>
        <dbReference type="EMBL" id="AHW64188.1"/>
    </source>
</evidence>
<dbReference type="eggNOG" id="COG1331">
    <property type="taxonomic scope" value="Bacteria"/>
</dbReference>
<gene>
    <name evidence="2" type="ORF">CGLY_08715</name>
</gene>
<dbReference type="PANTHER" id="PTHR42899:SF1">
    <property type="entry name" value="SPERMATOGENESIS-ASSOCIATED PROTEIN 20"/>
    <property type="match status" value="1"/>
</dbReference>
<dbReference type="PIRSF" id="PIRSF006402">
    <property type="entry name" value="UCP006402_thioredoxin"/>
    <property type="match status" value="1"/>
</dbReference>
<sequence length="663" mass="70342">MNSNRLSGSTSPYLQAHADNPVHWHPWGPEPFAEARERGVPVLVSVGYATCHWCHVMAAESFMDPETAALINDNMVAVKVDREQHPDVDAYYLQAAVALSGQGGWPMTVFTDAEGRPFFADTYFPPVPKQGRPSFRQVLEAVSRTWSDERARVDELTVRLNEAIEASGEEDGAEASWAAQDVTAELPTRIVQKMRASEHPTGGFGGAPKFPPSAAVLGLVRWAERTNSDAARTEVLDIVGRTMAALLQGGLVDPVDGGFHRYCVDENWTVPHFEKTLYDNALLLRALAAYSARRPDDALVAEALELTRSFLTRGLGTGVPGLLASGLDADTVVDGTRVEGYTYTWEPGELESLGLSGEGDVDGRVVLTRREGLPLSPELREALRQARSSRPRPAVDGKVVTAWNAMAAVALTEAGDPESGAAVTTALWNHAVTTDAGGSIVDVVRCTGSPQAPGTLEDCAWLLLALVRLWEHQGSCSDTVEIPAAVSELVRHIQVTFHRGPGTWYDAAAPVAGTGVRPRDPYDGATPTAVAVLSEALSMAGTVATSLDDADVRAVGARWSAEARRILDAHVDVVDRHLAQAGGWLCALECHLAGPVQATVAGATPSQVSALRTRLGTSCLVLSVEQGARLLGTSDSAGAAVVQMCRAGVCGVPTALGDDGPLH</sequence>
<dbReference type="Proteomes" id="UP000023703">
    <property type="component" value="Chromosome"/>
</dbReference>
<dbReference type="HOGENOM" id="CLU_014051_4_2_11"/>
<feature type="domain" description="Spermatogenesis-associated protein 20-like TRX" evidence="1">
    <location>
        <begin position="4"/>
        <end position="164"/>
    </location>
</feature>
<dbReference type="EMBL" id="CP006842">
    <property type="protein sequence ID" value="AHW64188.1"/>
    <property type="molecule type" value="Genomic_DNA"/>
</dbReference>
<evidence type="ECO:0000313" key="3">
    <source>
        <dbReference type="Proteomes" id="UP000023703"/>
    </source>
</evidence>
<dbReference type="CDD" id="cd02955">
    <property type="entry name" value="SSP411"/>
    <property type="match status" value="1"/>
</dbReference>
<reference evidence="2 3" key="1">
    <citation type="journal article" date="2015" name="Int. J. Syst. Evol. Microbiol.">
        <title>Revisiting Corynebacterium glyciniphilum (ex Kubota et al., 1972) sp. nov., nom. rev., isolated from putrefied banana.</title>
        <authorList>
            <person name="Al-Dilaimi A."/>
            <person name="Bednarz H."/>
            <person name="Lomker A."/>
            <person name="Niehaus K."/>
            <person name="Kalinowski J."/>
            <person name="Ruckert C."/>
        </authorList>
    </citation>
    <scope>NUCLEOTIDE SEQUENCE [LARGE SCALE GENOMIC DNA]</scope>
    <source>
        <strain evidence="2">AJ 3170</strain>
    </source>
</reference>
<dbReference type="InterPro" id="IPR036249">
    <property type="entry name" value="Thioredoxin-like_sf"/>
</dbReference>
<protein>
    <recommendedName>
        <fullName evidence="1">Spermatogenesis-associated protein 20-like TRX domain-containing protein</fullName>
    </recommendedName>
</protein>
<dbReference type="Gene3D" id="3.40.30.10">
    <property type="entry name" value="Glutaredoxin"/>
    <property type="match status" value="1"/>
</dbReference>
<dbReference type="RefSeq" id="WP_052539938.1">
    <property type="nucleotide sequence ID" value="NZ_CP006842.1"/>
</dbReference>
<dbReference type="AlphaFoldDB" id="X5DM39"/>
<dbReference type="STRING" id="1404245.CGLY_08715"/>
<organism evidence="2 3">
    <name type="scientific">Corynebacterium glyciniphilum AJ 3170</name>
    <dbReference type="NCBI Taxonomy" id="1404245"/>
    <lineage>
        <taxon>Bacteria</taxon>
        <taxon>Bacillati</taxon>
        <taxon>Actinomycetota</taxon>
        <taxon>Actinomycetes</taxon>
        <taxon>Mycobacteriales</taxon>
        <taxon>Corynebacteriaceae</taxon>
        <taxon>Corynebacterium</taxon>
    </lineage>
</organism>
<accession>X5DM39</accession>
<dbReference type="KEGG" id="cgy:CGLY_08715"/>
<name>X5DM39_9CORY</name>
<dbReference type="PANTHER" id="PTHR42899">
    <property type="entry name" value="SPERMATOGENESIS-ASSOCIATED PROTEIN 20"/>
    <property type="match status" value="1"/>
</dbReference>
<proteinExistence type="predicted"/>
<evidence type="ECO:0000259" key="1">
    <source>
        <dbReference type="Pfam" id="PF03190"/>
    </source>
</evidence>